<evidence type="ECO:0000256" key="2">
    <source>
        <dbReference type="ARBA" id="ARBA00022729"/>
    </source>
</evidence>
<dbReference type="Gene3D" id="3.40.50.200">
    <property type="entry name" value="Peptidase S8/S53 domain"/>
    <property type="match status" value="1"/>
</dbReference>
<dbReference type="InterPro" id="IPR036852">
    <property type="entry name" value="Peptidase_S8/S53_dom_sf"/>
</dbReference>
<evidence type="ECO:0000256" key="3">
    <source>
        <dbReference type="SAM" id="MobiDB-lite"/>
    </source>
</evidence>
<protein>
    <recommendedName>
        <fullName evidence="4">Inhibitor I9 domain-containing protein</fullName>
    </recommendedName>
</protein>
<dbReference type="SUPFAM" id="SSF52743">
    <property type="entry name" value="Subtilisin-like"/>
    <property type="match status" value="1"/>
</dbReference>
<evidence type="ECO:0000313" key="6">
    <source>
        <dbReference type="Proteomes" id="UP000243459"/>
    </source>
</evidence>
<gene>
    <name evidence="5" type="ORF">A4U43_C10F3730</name>
</gene>
<feature type="region of interest" description="Disordered" evidence="3">
    <location>
        <begin position="1"/>
        <end position="29"/>
    </location>
</feature>
<organism evidence="5 6">
    <name type="scientific">Asparagus officinalis</name>
    <name type="common">Garden asparagus</name>
    <dbReference type="NCBI Taxonomy" id="4686"/>
    <lineage>
        <taxon>Eukaryota</taxon>
        <taxon>Viridiplantae</taxon>
        <taxon>Streptophyta</taxon>
        <taxon>Embryophyta</taxon>
        <taxon>Tracheophyta</taxon>
        <taxon>Spermatophyta</taxon>
        <taxon>Magnoliopsida</taxon>
        <taxon>Liliopsida</taxon>
        <taxon>Asparagales</taxon>
        <taxon>Asparagaceae</taxon>
        <taxon>Asparagoideae</taxon>
        <taxon>Asparagus</taxon>
    </lineage>
</organism>
<accession>A0A5P1E0E3</accession>
<keyword evidence="2" id="KW-0732">Signal</keyword>
<proteinExistence type="inferred from homology"/>
<dbReference type="AlphaFoldDB" id="A0A5P1E0E3"/>
<dbReference type="InterPro" id="IPR045051">
    <property type="entry name" value="SBT"/>
</dbReference>
<evidence type="ECO:0000256" key="1">
    <source>
        <dbReference type="ARBA" id="ARBA00011073"/>
    </source>
</evidence>
<dbReference type="InterPro" id="IPR010259">
    <property type="entry name" value="S8pro/Inhibitor_I9"/>
</dbReference>
<reference evidence="6" key="1">
    <citation type="journal article" date="2017" name="Nat. Commun.">
        <title>The asparagus genome sheds light on the origin and evolution of a young Y chromosome.</title>
        <authorList>
            <person name="Harkess A."/>
            <person name="Zhou J."/>
            <person name="Xu C."/>
            <person name="Bowers J.E."/>
            <person name="Van der Hulst R."/>
            <person name="Ayyampalayam S."/>
            <person name="Mercati F."/>
            <person name="Riccardi P."/>
            <person name="McKain M.R."/>
            <person name="Kakrana A."/>
            <person name="Tang H."/>
            <person name="Ray J."/>
            <person name="Groenendijk J."/>
            <person name="Arikit S."/>
            <person name="Mathioni S.M."/>
            <person name="Nakano M."/>
            <person name="Shan H."/>
            <person name="Telgmann-Rauber A."/>
            <person name="Kanno A."/>
            <person name="Yue Z."/>
            <person name="Chen H."/>
            <person name="Li W."/>
            <person name="Chen Y."/>
            <person name="Xu X."/>
            <person name="Zhang Y."/>
            <person name="Luo S."/>
            <person name="Chen H."/>
            <person name="Gao J."/>
            <person name="Mao Z."/>
            <person name="Pires J.C."/>
            <person name="Luo M."/>
            <person name="Kudrna D."/>
            <person name="Wing R.A."/>
            <person name="Meyers B.C."/>
            <person name="Yi K."/>
            <person name="Kong H."/>
            <person name="Lavrijsen P."/>
            <person name="Sunseri F."/>
            <person name="Falavigna A."/>
            <person name="Ye Y."/>
            <person name="Leebens-Mack J.H."/>
            <person name="Chen G."/>
        </authorList>
    </citation>
    <scope>NUCLEOTIDE SEQUENCE [LARGE SCALE GENOMIC DNA]</scope>
    <source>
        <strain evidence="6">cv. DH0086</strain>
    </source>
</reference>
<dbReference type="GO" id="GO:0006508">
    <property type="term" value="P:proteolysis"/>
    <property type="evidence" value="ECO:0007669"/>
    <property type="project" value="InterPro"/>
</dbReference>
<comment type="similarity">
    <text evidence="1">Belongs to the peptidase S8 family.</text>
</comment>
<dbReference type="GO" id="GO:0004252">
    <property type="term" value="F:serine-type endopeptidase activity"/>
    <property type="evidence" value="ECO:0007669"/>
    <property type="project" value="InterPro"/>
</dbReference>
<evidence type="ECO:0000313" key="5">
    <source>
        <dbReference type="EMBL" id="ONK56060.1"/>
    </source>
</evidence>
<dbReference type="Pfam" id="PF05922">
    <property type="entry name" value="Inhibitor_I9"/>
    <property type="match status" value="1"/>
</dbReference>
<feature type="domain" description="Inhibitor I9" evidence="4">
    <location>
        <begin position="23"/>
        <end position="88"/>
    </location>
</feature>
<dbReference type="PANTHER" id="PTHR10795">
    <property type="entry name" value="PROPROTEIN CONVERTASE SUBTILISIN/KEXIN"/>
    <property type="match status" value="1"/>
</dbReference>
<dbReference type="EMBL" id="CM007390">
    <property type="protein sequence ID" value="ONK56060.1"/>
    <property type="molecule type" value="Genomic_DNA"/>
</dbReference>
<evidence type="ECO:0000259" key="4">
    <source>
        <dbReference type="Pfam" id="PF05922"/>
    </source>
</evidence>
<dbReference type="Proteomes" id="UP000243459">
    <property type="component" value="Chromosome 10"/>
</dbReference>
<dbReference type="InterPro" id="IPR037045">
    <property type="entry name" value="S8pro/Inhibitor_I9_sf"/>
</dbReference>
<sequence>MGATQQILKPTSSMNKCPNTPNSSPSETEEICTSFLPNATSNSSEPIVYAYQHAISGFVANLMPEELQVIKTRPGVLSVYPEHECELQTTYSQKFLGLSRSNGLWLDLGYGRGIIIGMINSRIKLDHPSFDDKNMPPPPQPPIWNGKCYFIPGGCKQQDHWRYRFQ</sequence>
<dbReference type="Gramene" id="ONK56060">
    <property type="protein sequence ID" value="ONK56060"/>
    <property type="gene ID" value="A4U43_C10F3730"/>
</dbReference>
<feature type="compositionally biased region" description="Polar residues" evidence="3">
    <location>
        <begin position="1"/>
        <end position="26"/>
    </location>
</feature>
<keyword evidence="6" id="KW-1185">Reference proteome</keyword>
<name>A0A5P1E0E3_ASPOF</name>
<dbReference type="Gene3D" id="3.30.70.80">
    <property type="entry name" value="Peptidase S8 propeptide/proteinase inhibitor I9"/>
    <property type="match status" value="1"/>
</dbReference>